<reference evidence="5" key="1">
    <citation type="journal article" date="2019" name="Int. J. Syst. Evol. Microbiol.">
        <title>The Global Catalogue of Microorganisms (GCM) 10K type strain sequencing project: providing services to taxonomists for standard genome sequencing and annotation.</title>
        <authorList>
            <consortium name="The Broad Institute Genomics Platform"/>
            <consortium name="The Broad Institute Genome Sequencing Center for Infectious Disease"/>
            <person name="Wu L."/>
            <person name="Ma J."/>
        </authorList>
    </citation>
    <scope>NUCLEOTIDE SEQUENCE [LARGE SCALE GENOMIC DNA]</scope>
    <source>
        <strain evidence="5">CCM 320</strain>
    </source>
</reference>
<dbReference type="PROSITE" id="PS01081">
    <property type="entry name" value="HTH_TETR_1"/>
    <property type="match status" value="1"/>
</dbReference>
<dbReference type="PANTHER" id="PTHR43479:SF22">
    <property type="entry name" value="TRANSCRIPTIONAL REGULATOR, TETR FAMILY"/>
    <property type="match status" value="1"/>
</dbReference>
<dbReference type="RefSeq" id="WP_117313904.1">
    <property type="nucleotide sequence ID" value="NZ_JBHRUJ010000015.1"/>
</dbReference>
<dbReference type="Gene3D" id="1.10.357.10">
    <property type="entry name" value="Tetracycline Repressor, domain 2"/>
    <property type="match status" value="1"/>
</dbReference>
<dbReference type="InterPro" id="IPR001647">
    <property type="entry name" value="HTH_TetR"/>
</dbReference>
<dbReference type="PRINTS" id="PR00455">
    <property type="entry name" value="HTHTETR"/>
</dbReference>
<accession>A0ABV7KNV3</accession>
<dbReference type="InterPro" id="IPR023772">
    <property type="entry name" value="DNA-bd_HTH_TetR-type_CS"/>
</dbReference>
<proteinExistence type="predicted"/>
<dbReference type="EMBL" id="JBHRUJ010000015">
    <property type="protein sequence ID" value="MFC3211066.1"/>
    <property type="molecule type" value="Genomic_DNA"/>
</dbReference>
<feature type="DNA-binding region" description="H-T-H motif" evidence="2">
    <location>
        <begin position="25"/>
        <end position="44"/>
    </location>
</feature>
<dbReference type="PANTHER" id="PTHR43479">
    <property type="entry name" value="ACREF/ENVCD OPERON REPRESSOR-RELATED"/>
    <property type="match status" value="1"/>
</dbReference>
<evidence type="ECO:0000256" key="2">
    <source>
        <dbReference type="PROSITE-ProRule" id="PRU00335"/>
    </source>
</evidence>
<organism evidence="4 5">
    <name type="scientific">Planomicrobium okeanokoites</name>
    <name type="common">Planococcus okeanokoites</name>
    <name type="synonym">Flavobacterium okeanokoites</name>
    <dbReference type="NCBI Taxonomy" id="244"/>
    <lineage>
        <taxon>Bacteria</taxon>
        <taxon>Bacillati</taxon>
        <taxon>Bacillota</taxon>
        <taxon>Bacilli</taxon>
        <taxon>Bacillales</taxon>
        <taxon>Caryophanaceae</taxon>
        <taxon>Planomicrobium</taxon>
    </lineage>
</organism>
<keyword evidence="1 2" id="KW-0238">DNA-binding</keyword>
<dbReference type="SUPFAM" id="SSF46689">
    <property type="entry name" value="Homeodomain-like"/>
    <property type="match status" value="1"/>
</dbReference>
<dbReference type="Proteomes" id="UP001595625">
    <property type="component" value="Unassembled WGS sequence"/>
</dbReference>
<feature type="domain" description="HTH tetR-type" evidence="3">
    <location>
        <begin position="2"/>
        <end position="62"/>
    </location>
</feature>
<evidence type="ECO:0000259" key="3">
    <source>
        <dbReference type="PROSITE" id="PS50977"/>
    </source>
</evidence>
<evidence type="ECO:0000313" key="4">
    <source>
        <dbReference type="EMBL" id="MFC3211066.1"/>
    </source>
</evidence>
<dbReference type="PROSITE" id="PS50977">
    <property type="entry name" value="HTH_TETR_2"/>
    <property type="match status" value="1"/>
</dbReference>
<protein>
    <submittedName>
        <fullName evidence="4">TetR/AcrR family transcriptional regulator</fullName>
    </submittedName>
</protein>
<name>A0ABV7KNV3_PLAOK</name>
<comment type="caution">
    <text evidence="4">The sequence shown here is derived from an EMBL/GenBank/DDBJ whole genome shotgun (WGS) entry which is preliminary data.</text>
</comment>
<evidence type="ECO:0000313" key="5">
    <source>
        <dbReference type="Proteomes" id="UP001595625"/>
    </source>
</evidence>
<gene>
    <name evidence="4" type="ORF">ACFOEJ_08295</name>
</gene>
<evidence type="ECO:0000256" key="1">
    <source>
        <dbReference type="ARBA" id="ARBA00023125"/>
    </source>
</evidence>
<dbReference type="InterPro" id="IPR009057">
    <property type="entry name" value="Homeodomain-like_sf"/>
</dbReference>
<dbReference type="InterPro" id="IPR050624">
    <property type="entry name" value="HTH-type_Tx_Regulator"/>
</dbReference>
<keyword evidence="5" id="KW-1185">Reference proteome</keyword>
<dbReference type="Pfam" id="PF00440">
    <property type="entry name" value="TetR_N"/>
    <property type="match status" value="1"/>
</dbReference>
<sequence length="285" mass="32426">MNRKKQNILDAAYSLFIQQGYNSTSIQDILDEAGISKGTFYNYFTSKTECLIAIMESVANEIRQKRMEAAAGKPVDDPEVLAEQLCVRIQMNREKNLFSLYESIFYSQDKELKDFAKNTYRKELDWITSRIIDVHGVKAAPYALDNAAAVHGSIQQLVNIWQLTTDEDLPTKKLAAFVINRLQITISDQIKSGERFISAPTVYTEKTSDNLSIEELAQQLETCSQAFEEEHGSRQLVLFLAEELREQAPRKALVESVLGTLAKQPEHESDLMILLEQVWKKLAKL</sequence>